<proteinExistence type="predicted"/>
<evidence type="ECO:0000256" key="1">
    <source>
        <dbReference type="SAM" id="MobiDB-lite"/>
    </source>
</evidence>
<feature type="compositionally biased region" description="Polar residues" evidence="1">
    <location>
        <begin position="61"/>
        <end position="70"/>
    </location>
</feature>
<comment type="caution">
    <text evidence="2">The sequence shown here is derived from an EMBL/GenBank/DDBJ whole genome shotgun (WGS) entry which is preliminary data.</text>
</comment>
<reference evidence="3" key="1">
    <citation type="submission" date="2017-01" db="EMBL/GenBank/DDBJ databases">
        <authorList>
            <person name="Wang Y."/>
            <person name="White M."/>
            <person name="Kvist S."/>
            <person name="Moncalvo J.-M."/>
        </authorList>
    </citation>
    <scope>NUCLEOTIDE SEQUENCE [LARGE SCALE GENOMIC DNA]</scope>
    <source>
        <strain evidence="3">ID-206-W2</strain>
    </source>
</reference>
<protein>
    <submittedName>
        <fullName evidence="2">Uncharacterized protein</fullName>
    </submittedName>
</protein>
<dbReference type="AlphaFoldDB" id="A0A1R1XLY8"/>
<evidence type="ECO:0000313" key="3">
    <source>
        <dbReference type="Proteomes" id="UP000187429"/>
    </source>
</evidence>
<keyword evidence="3" id="KW-1185">Reference proteome</keyword>
<evidence type="ECO:0000313" key="2">
    <source>
        <dbReference type="EMBL" id="OMJ15633.1"/>
    </source>
</evidence>
<dbReference type="EMBL" id="LSSM01004174">
    <property type="protein sequence ID" value="OMJ15633.1"/>
    <property type="molecule type" value="Genomic_DNA"/>
</dbReference>
<organism evidence="2 3">
    <name type="scientific">Smittium culicis</name>
    <dbReference type="NCBI Taxonomy" id="133412"/>
    <lineage>
        <taxon>Eukaryota</taxon>
        <taxon>Fungi</taxon>
        <taxon>Fungi incertae sedis</taxon>
        <taxon>Zoopagomycota</taxon>
        <taxon>Kickxellomycotina</taxon>
        <taxon>Harpellomycetes</taxon>
        <taxon>Harpellales</taxon>
        <taxon>Legeriomycetaceae</taxon>
        <taxon>Smittium</taxon>
    </lineage>
</organism>
<name>A0A1R1XLY8_9FUNG</name>
<gene>
    <name evidence="2" type="ORF">AYI69_g8122</name>
</gene>
<feature type="region of interest" description="Disordered" evidence="1">
    <location>
        <begin position="61"/>
        <end position="91"/>
    </location>
</feature>
<dbReference type="OrthoDB" id="10505594at2759"/>
<sequence length="91" mass="10169">MRTAERHQRLHLCGGAPLHQRTHEQTALRKPQPIEPVCKRRIVATLRFCPPPQCRLFGSNGCTRSATPSGSPALFSPYSNHCSNRRPSHAT</sequence>
<dbReference type="Proteomes" id="UP000187429">
    <property type="component" value="Unassembled WGS sequence"/>
</dbReference>
<accession>A0A1R1XLY8</accession>